<dbReference type="EMBL" id="JALJOS010000001">
    <property type="protein sequence ID" value="KAK9844694.1"/>
    <property type="molecule type" value="Genomic_DNA"/>
</dbReference>
<dbReference type="AlphaFoldDB" id="A0AAW1SEK7"/>
<gene>
    <name evidence="2" type="ORF">WJX74_005577</name>
</gene>
<reference evidence="2 3" key="1">
    <citation type="journal article" date="2024" name="Nat. Commun.">
        <title>Phylogenomics reveals the evolutionary origins of lichenization in chlorophyte algae.</title>
        <authorList>
            <person name="Puginier C."/>
            <person name="Libourel C."/>
            <person name="Otte J."/>
            <person name="Skaloud P."/>
            <person name="Haon M."/>
            <person name="Grisel S."/>
            <person name="Petersen M."/>
            <person name="Berrin J.G."/>
            <person name="Delaux P.M."/>
            <person name="Dal Grande F."/>
            <person name="Keller J."/>
        </authorList>
    </citation>
    <scope>NUCLEOTIDE SEQUENCE [LARGE SCALE GENOMIC DNA]</scope>
    <source>
        <strain evidence="2 3">SAG 2145</strain>
    </source>
</reference>
<feature type="domain" description="Carbohydrate kinase PfkB" evidence="1">
    <location>
        <begin position="103"/>
        <end position="374"/>
    </location>
</feature>
<proteinExistence type="predicted"/>
<name>A0AAW1SEK7_9CHLO</name>
<protein>
    <recommendedName>
        <fullName evidence="1">Carbohydrate kinase PfkB domain-containing protein</fullName>
    </recommendedName>
</protein>
<dbReference type="SUPFAM" id="SSF53613">
    <property type="entry name" value="Ribokinase-like"/>
    <property type="match status" value="1"/>
</dbReference>
<evidence type="ECO:0000313" key="3">
    <source>
        <dbReference type="Proteomes" id="UP001438707"/>
    </source>
</evidence>
<comment type="caution">
    <text evidence="2">The sequence shown here is derived from an EMBL/GenBank/DDBJ whole genome shotgun (WGS) entry which is preliminary data.</text>
</comment>
<sequence length="411" mass="43601">MLLQAYPAPSKISSSIPRQCLQFALSSVRPATSPRTPGRENTQVRLPRSSGTHDLVAVSNICVDVVLKVDQLPPLESINRRQLLAERTAALADTPDRSAWEVGGSCNVAIAAARLGLSVATCGNIPSDVYGHFLSDILQAEGIHENAAIASPEDFPTLRETLLVLTFVAPGGKHAFCSRYDLGPWPLLKGIGTLAEHAHQIMAKARAVIFNGFVFDELPPHVVAAAAQQAQRAGAAIFFDPGPRAFSLQEGPRRAALDSILDIANVVLMTEEEALAVTGKSDPSEAAKTLLTRQPGRIQWVVIKLGRMGSELHMHSQAIFQPGFKVELKDSVGCGDSMAAAIAMGFIRQRCPSATLTLANAVGGATAMGFGAGRSVACRHDVRQLLQQGVDQTEPDIPSAADCQAALELIA</sequence>
<dbReference type="InterPro" id="IPR029056">
    <property type="entry name" value="Ribokinase-like"/>
</dbReference>
<dbReference type="InterPro" id="IPR011611">
    <property type="entry name" value="PfkB_dom"/>
</dbReference>
<dbReference type="PANTHER" id="PTHR47826:SF1">
    <property type="entry name" value="OS03G0164700 PROTEIN"/>
    <property type="match status" value="1"/>
</dbReference>
<dbReference type="PANTHER" id="PTHR47826">
    <property type="entry name" value="OS03G0164700 PROTEIN"/>
    <property type="match status" value="1"/>
</dbReference>
<accession>A0AAW1SEK7</accession>
<dbReference type="Pfam" id="PF00294">
    <property type="entry name" value="PfkB"/>
    <property type="match status" value="1"/>
</dbReference>
<evidence type="ECO:0000259" key="1">
    <source>
        <dbReference type="Pfam" id="PF00294"/>
    </source>
</evidence>
<dbReference type="Gene3D" id="3.40.1190.20">
    <property type="match status" value="1"/>
</dbReference>
<evidence type="ECO:0000313" key="2">
    <source>
        <dbReference type="EMBL" id="KAK9844694.1"/>
    </source>
</evidence>
<organism evidence="2 3">
    <name type="scientific">Apatococcus lobatus</name>
    <dbReference type="NCBI Taxonomy" id="904363"/>
    <lineage>
        <taxon>Eukaryota</taxon>
        <taxon>Viridiplantae</taxon>
        <taxon>Chlorophyta</taxon>
        <taxon>core chlorophytes</taxon>
        <taxon>Trebouxiophyceae</taxon>
        <taxon>Chlorellales</taxon>
        <taxon>Chlorellaceae</taxon>
        <taxon>Apatococcus</taxon>
    </lineage>
</organism>
<keyword evidence="3" id="KW-1185">Reference proteome</keyword>
<dbReference type="Proteomes" id="UP001438707">
    <property type="component" value="Unassembled WGS sequence"/>
</dbReference>